<name>A0ABP1ZH92_9GAMM</name>
<keyword evidence="1" id="KW-1133">Transmembrane helix</keyword>
<evidence type="ECO:0000313" key="3">
    <source>
        <dbReference type="Proteomes" id="UP000047420"/>
    </source>
</evidence>
<gene>
    <name evidence="2" type="ORF">ERS008478_03946</name>
</gene>
<reference evidence="2 3" key="1">
    <citation type="submission" date="2015-03" db="EMBL/GenBank/DDBJ databases">
        <authorList>
            <consortium name="Pathogen Informatics"/>
            <person name="Murphy D."/>
        </authorList>
    </citation>
    <scope>NUCLEOTIDE SEQUENCE [LARGE SCALE GENOMIC DNA]</scope>
    <source>
        <strain evidence="2 3">WP-931201</strain>
    </source>
</reference>
<proteinExistence type="predicted"/>
<feature type="transmembrane region" description="Helical" evidence="1">
    <location>
        <begin position="12"/>
        <end position="30"/>
    </location>
</feature>
<keyword evidence="1" id="KW-0472">Membrane</keyword>
<sequence>MNRKNKSLLCNFGLNIITLTIGTLLFGILLEASKSDKQLRTDIVKEYYRPLKSKEEKCSSLHMSLITTYQSMGDDYTFLRDRYLSYKNGTGPELNSEYQQFLTGLISDVHNKNSASSKINNEYSACRVELSQLQVEAALVTGTYDKISILMKDKNHKEAAVRARFRDETLDSMIKKLPPNIANKLVDGFFDAGNLSKPIDPSQDQFLTDMINDTMPEIIKIFPAIADFNVKLSLLDQNYYNRIDLVLENEISSRFNRGILSKLGL</sequence>
<dbReference type="RefSeq" id="WP_144432853.1">
    <property type="nucleotide sequence ID" value="NZ_CBLG010000049.1"/>
</dbReference>
<evidence type="ECO:0000313" key="2">
    <source>
        <dbReference type="EMBL" id="CRG52277.1"/>
    </source>
</evidence>
<comment type="caution">
    <text evidence="2">The sequence shown here is derived from an EMBL/GenBank/DDBJ whole genome shotgun (WGS) entry which is preliminary data.</text>
</comment>
<protein>
    <submittedName>
        <fullName evidence="2">Uncharacterized protein</fullName>
    </submittedName>
</protein>
<keyword evidence="1" id="KW-0812">Transmembrane</keyword>
<evidence type="ECO:0000256" key="1">
    <source>
        <dbReference type="SAM" id="Phobius"/>
    </source>
</evidence>
<keyword evidence="3" id="KW-1185">Reference proteome</keyword>
<accession>A0ABP1ZH92</accession>
<organism evidence="2 3">
    <name type="scientific">Yersinia wautersii</name>
    <dbReference type="NCBI Taxonomy" id="1341643"/>
    <lineage>
        <taxon>Bacteria</taxon>
        <taxon>Pseudomonadati</taxon>
        <taxon>Pseudomonadota</taxon>
        <taxon>Gammaproteobacteria</taxon>
        <taxon>Enterobacterales</taxon>
        <taxon>Yersiniaceae</taxon>
        <taxon>Yersinia</taxon>
    </lineage>
</organism>
<dbReference type="Proteomes" id="UP000047420">
    <property type="component" value="Unassembled WGS sequence"/>
</dbReference>
<dbReference type="EMBL" id="CVMG01000043">
    <property type="protein sequence ID" value="CRG52277.1"/>
    <property type="molecule type" value="Genomic_DNA"/>
</dbReference>